<dbReference type="InterPro" id="IPR050266">
    <property type="entry name" value="AB_hydrolase_sf"/>
</dbReference>
<dbReference type="InParanoid" id="A9WFH4"/>
<dbReference type="KEGG" id="cau:Caur_0672"/>
<dbReference type="STRING" id="324602.Caur_0672"/>
<dbReference type="AlphaFoldDB" id="A9WFH4"/>
<dbReference type="SUPFAM" id="SSF53474">
    <property type="entry name" value="alpha/beta-Hydrolases"/>
    <property type="match status" value="1"/>
</dbReference>
<name>A9WFH4_CHLAA</name>
<sequence length="269" mass="30578">MVHSESYTVMNLEPYRKEIQLTGTAPVRLNVVDIGPLNGECQGTIVCIHGCAGNLEQWIHQISHLAGRYRVIAPDLRGHGRSEVVNSAYSLEEFLWDMTQLITRLQVEEPFILMAHSFGGPIAITFAASQPHRVSRLILIATGPEMHLHPLHERIVKLPISLAMLERLRPILMPKTYAPVKVIQRVLAGTLFRWNGRTVLPQVQTPTLIIAGQWDFIAPVAQARESQQLMPNARLEIVRYTRHLPHLERPDAVNRLIDRFLEGPRSWRD</sequence>
<dbReference type="ESTHER" id="chlau-q3e2t6">
    <property type="family name" value="AlphaBeta_hydrolase"/>
</dbReference>
<dbReference type="InterPro" id="IPR000073">
    <property type="entry name" value="AB_hydrolase_1"/>
</dbReference>
<gene>
    <name evidence="2" type="ordered locus">Caur_0672</name>
</gene>
<dbReference type="Proteomes" id="UP000002008">
    <property type="component" value="Chromosome"/>
</dbReference>
<dbReference type="GO" id="GO:0016787">
    <property type="term" value="F:hydrolase activity"/>
    <property type="evidence" value="ECO:0007669"/>
    <property type="project" value="UniProtKB-KW"/>
</dbReference>
<dbReference type="PANTHER" id="PTHR43798">
    <property type="entry name" value="MONOACYLGLYCEROL LIPASE"/>
    <property type="match status" value="1"/>
</dbReference>
<dbReference type="Gene3D" id="3.40.50.1820">
    <property type="entry name" value="alpha/beta hydrolase"/>
    <property type="match status" value="1"/>
</dbReference>
<dbReference type="PATRIC" id="fig|324602.8.peg.767"/>
<protein>
    <submittedName>
        <fullName evidence="2">Alpha/beta hydrolase fold-containing protein</fullName>
    </submittedName>
</protein>
<dbReference type="FunFam" id="3.40.50.1820:FF:000783">
    <property type="entry name" value="Alpha/beta hydrolase fold protein"/>
    <property type="match status" value="1"/>
</dbReference>
<dbReference type="EnsemblBacteria" id="ABY33912">
    <property type="protein sequence ID" value="ABY33912"/>
    <property type="gene ID" value="Caur_0672"/>
</dbReference>
<evidence type="ECO:0000259" key="1">
    <source>
        <dbReference type="Pfam" id="PF00561"/>
    </source>
</evidence>
<dbReference type="eggNOG" id="COG2267">
    <property type="taxonomic scope" value="Bacteria"/>
</dbReference>
<reference evidence="3" key="1">
    <citation type="journal article" date="2011" name="BMC Genomics">
        <title>Complete genome sequence of the filamentous anoxygenic phototrophic bacterium Chloroflexus aurantiacus.</title>
        <authorList>
            <person name="Tang K.H."/>
            <person name="Barry K."/>
            <person name="Chertkov O."/>
            <person name="Dalin E."/>
            <person name="Han C.S."/>
            <person name="Hauser L.J."/>
            <person name="Honchak B.M."/>
            <person name="Karbach L.E."/>
            <person name="Land M.L."/>
            <person name="Lapidus A."/>
            <person name="Larimer F.W."/>
            <person name="Mikhailova N."/>
            <person name="Pitluck S."/>
            <person name="Pierson B.K."/>
            <person name="Blankenship R.E."/>
        </authorList>
    </citation>
    <scope>NUCLEOTIDE SEQUENCE [LARGE SCALE GENOMIC DNA]</scope>
    <source>
        <strain evidence="3">ATCC 29366 / DSM 635 / J-10-fl</strain>
    </source>
</reference>
<accession>A9WFH4</accession>
<dbReference type="Pfam" id="PF00561">
    <property type="entry name" value="Abhydrolase_1"/>
    <property type="match status" value="1"/>
</dbReference>
<evidence type="ECO:0000313" key="2">
    <source>
        <dbReference type="EMBL" id="ABY33912.1"/>
    </source>
</evidence>
<dbReference type="PRINTS" id="PR00111">
    <property type="entry name" value="ABHYDROLASE"/>
</dbReference>
<dbReference type="EMBL" id="CP000909">
    <property type="protein sequence ID" value="ABY33912.1"/>
    <property type="molecule type" value="Genomic_DNA"/>
</dbReference>
<evidence type="ECO:0000313" key="3">
    <source>
        <dbReference type="Proteomes" id="UP000002008"/>
    </source>
</evidence>
<organism evidence="2 3">
    <name type="scientific">Chloroflexus aurantiacus (strain ATCC 29366 / DSM 635 / J-10-fl)</name>
    <dbReference type="NCBI Taxonomy" id="324602"/>
    <lineage>
        <taxon>Bacteria</taxon>
        <taxon>Bacillati</taxon>
        <taxon>Chloroflexota</taxon>
        <taxon>Chloroflexia</taxon>
        <taxon>Chloroflexales</taxon>
        <taxon>Chloroflexineae</taxon>
        <taxon>Chloroflexaceae</taxon>
        <taxon>Chloroflexus</taxon>
    </lineage>
</organism>
<feature type="domain" description="AB hydrolase-1" evidence="1">
    <location>
        <begin position="44"/>
        <end position="153"/>
    </location>
</feature>
<keyword evidence="3" id="KW-1185">Reference proteome</keyword>
<dbReference type="PANTHER" id="PTHR43798:SF33">
    <property type="entry name" value="HYDROLASE, PUTATIVE (AFU_ORTHOLOGUE AFUA_2G14860)-RELATED"/>
    <property type="match status" value="1"/>
</dbReference>
<keyword evidence="2" id="KW-0378">Hydrolase</keyword>
<dbReference type="InterPro" id="IPR029058">
    <property type="entry name" value="AB_hydrolase_fold"/>
</dbReference>
<proteinExistence type="predicted"/>
<dbReference type="HOGENOM" id="CLU_020336_13_2_0"/>